<dbReference type="PANTHER" id="PTHR40072">
    <property type="entry name" value="MOLYBDOPTERIN-GUANINE DINUCLEOTIDE BIOSYNTHESIS ADAPTER PROTEIN-RELATED"/>
    <property type="match status" value="1"/>
</dbReference>
<name>A0A1B7XB67_9BACT</name>
<dbReference type="GO" id="GO:0005525">
    <property type="term" value="F:GTP binding"/>
    <property type="evidence" value="ECO:0007669"/>
    <property type="project" value="InterPro"/>
</dbReference>
<gene>
    <name evidence="6" type="ORF">SP90_11865</name>
</gene>
<keyword evidence="3" id="KW-0408">Iron</keyword>
<dbReference type="Pfam" id="PF03205">
    <property type="entry name" value="MobB"/>
    <property type="match status" value="1"/>
</dbReference>
<dbReference type="PATRIC" id="fig|1560234.3.peg.1466"/>
<dbReference type="AlphaFoldDB" id="A0A1B7XB67"/>
<dbReference type="EMBL" id="JXMS01000021">
    <property type="protein sequence ID" value="OBQ46577.1"/>
    <property type="molecule type" value="Genomic_DNA"/>
</dbReference>
<dbReference type="Proteomes" id="UP000091979">
    <property type="component" value="Unassembled WGS sequence"/>
</dbReference>
<dbReference type="OrthoDB" id="9789936at2"/>
<keyword evidence="7" id="KW-1185">Reference proteome</keyword>
<feature type="domain" description="4Fe-4S" evidence="5">
    <location>
        <begin position="142"/>
        <end position="203"/>
    </location>
</feature>
<dbReference type="PROSITE" id="PS51656">
    <property type="entry name" value="4FE4S"/>
    <property type="match status" value="1"/>
</dbReference>
<dbReference type="STRING" id="1560234.SP90_11865"/>
<dbReference type="NCBIfam" id="NF011065">
    <property type="entry name" value="PRK14494.1-4"/>
    <property type="match status" value="1"/>
</dbReference>
<evidence type="ECO:0000256" key="1">
    <source>
        <dbReference type="ARBA" id="ARBA00022485"/>
    </source>
</evidence>
<dbReference type="SUPFAM" id="SSF52540">
    <property type="entry name" value="P-loop containing nucleoside triphosphate hydrolases"/>
    <property type="match status" value="1"/>
</dbReference>
<dbReference type="GO" id="GO:0051539">
    <property type="term" value="F:4 iron, 4 sulfur cluster binding"/>
    <property type="evidence" value="ECO:0007669"/>
    <property type="project" value="UniProtKB-KW"/>
</dbReference>
<evidence type="ECO:0000256" key="4">
    <source>
        <dbReference type="ARBA" id="ARBA00023014"/>
    </source>
</evidence>
<sequence>MKAVSIIGYKKSGKTTLTRKLADALEARGKTVSIAKFTHTGLTKPDTDTGSFIQKNRTVIGLGQDECTIHWGEQKMLPDLLPLAQADYLLVEGGKSLSWLPRILLLRDQQEQEALDRKLAIGSFGDVPASDMPHFSDANLKELVDLIEEKSFTLPALDCGACGEPTCEVIAQKIVAGKATMKACKSINASGLSISVNGSPVGVNPFVEKIIRGSIEGMLTSLKGYAPGSEVKITISK</sequence>
<dbReference type="GO" id="GO:0046872">
    <property type="term" value="F:metal ion binding"/>
    <property type="evidence" value="ECO:0007669"/>
    <property type="project" value="UniProtKB-KW"/>
</dbReference>
<keyword evidence="2" id="KW-0479">Metal-binding</keyword>
<dbReference type="GO" id="GO:0006777">
    <property type="term" value="P:Mo-molybdopterin cofactor biosynthetic process"/>
    <property type="evidence" value="ECO:0007669"/>
    <property type="project" value="InterPro"/>
</dbReference>
<evidence type="ECO:0000259" key="5">
    <source>
        <dbReference type="PROSITE" id="PS51656"/>
    </source>
</evidence>
<evidence type="ECO:0000313" key="6">
    <source>
        <dbReference type="EMBL" id="OBQ46577.1"/>
    </source>
</evidence>
<evidence type="ECO:0000256" key="3">
    <source>
        <dbReference type="ARBA" id="ARBA00023004"/>
    </source>
</evidence>
<proteinExistence type="predicted"/>
<keyword evidence="1" id="KW-0004">4Fe-4S</keyword>
<evidence type="ECO:0000313" key="7">
    <source>
        <dbReference type="Proteomes" id="UP000091979"/>
    </source>
</evidence>
<dbReference type="InterPro" id="IPR027417">
    <property type="entry name" value="P-loop_NTPase"/>
</dbReference>
<dbReference type="PANTHER" id="PTHR40072:SF1">
    <property type="entry name" value="MOLYBDOPTERIN-GUANINE DINUCLEOTIDE BIOSYNTHESIS ADAPTER PROTEIN"/>
    <property type="match status" value="1"/>
</dbReference>
<dbReference type="Pfam" id="PF04060">
    <property type="entry name" value="FeS"/>
    <property type="match status" value="1"/>
</dbReference>
<dbReference type="RefSeq" id="WP_066856387.1">
    <property type="nucleotide sequence ID" value="NZ_JXMS01000021.1"/>
</dbReference>
<organism evidence="6 7">
    <name type="scientific">Halodesulfovibrio spirochaetisodalis</name>
    <dbReference type="NCBI Taxonomy" id="1560234"/>
    <lineage>
        <taxon>Bacteria</taxon>
        <taxon>Pseudomonadati</taxon>
        <taxon>Thermodesulfobacteriota</taxon>
        <taxon>Desulfovibrionia</taxon>
        <taxon>Desulfovibrionales</taxon>
        <taxon>Desulfovibrionaceae</taxon>
        <taxon>Halodesulfovibrio</taxon>
    </lineage>
</organism>
<dbReference type="InterPro" id="IPR007202">
    <property type="entry name" value="4Fe-4S_dom"/>
</dbReference>
<keyword evidence="4" id="KW-0411">Iron-sulfur</keyword>
<dbReference type="Gene3D" id="3.40.50.300">
    <property type="entry name" value="P-loop containing nucleotide triphosphate hydrolases"/>
    <property type="match status" value="1"/>
</dbReference>
<dbReference type="InterPro" id="IPR052539">
    <property type="entry name" value="MGD_biosynthesis_adapter"/>
</dbReference>
<protein>
    <submittedName>
        <fullName evidence="6">Molybdopterin-guanine dinucleotide biosynthesis protein MobB</fullName>
    </submittedName>
</protein>
<evidence type="ECO:0000256" key="2">
    <source>
        <dbReference type="ARBA" id="ARBA00022723"/>
    </source>
</evidence>
<comment type="caution">
    <text evidence="6">The sequence shown here is derived from an EMBL/GenBank/DDBJ whole genome shotgun (WGS) entry which is preliminary data.</text>
</comment>
<dbReference type="Gene3D" id="1.10.15.40">
    <property type="entry name" value="Electron transport complex subunit B, putative Fe-S cluster"/>
    <property type="match status" value="1"/>
</dbReference>
<reference evidence="6 7" key="1">
    <citation type="submission" date="2015-01" db="EMBL/GenBank/DDBJ databases">
        <title>Desulfovibrio sp. JC271 draft genome sequence.</title>
        <authorList>
            <person name="Shivani Y."/>
            <person name="Subhash Y."/>
            <person name="Sasikala C."/>
            <person name="Ramana C.V."/>
        </authorList>
    </citation>
    <scope>NUCLEOTIDE SEQUENCE [LARGE SCALE GENOMIC DNA]</scope>
    <source>
        <strain evidence="6 7">JC271</strain>
    </source>
</reference>
<dbReference type="InterPro" id="IPR004435">
    <property type="entry name" value="MobB_dom"/>
</dbReference>
<accession>A0A1B7XB67</accession>